<proteinExistence type="predicted"/>
<organism evidence="2">
    <name type="scientific">Gaeumannomyces tritici (strain R3-111a-1)</name>
    <name type="common">Wheat and barley take-all root rot fungus</name>
    <name type="synonym">Gaeumannomyces graminis var. tritici</name>
    <dbReference type="NCBI Taxonomy" id="644352"/>
    <lineage>
        <taxon>Eukaryota</taxon>
        <taxon>Fungi</taxon>
        <taxon>Dikarya</taxon>
        <taxon>Ascomycota</taxon>
        <taxon>Pezizomycotina</taxon>
        <taxon>Sordariomycetes</taxon>
        <taxon>Sordariomycetidae</taxon>
        <taxon>Magnaporthales</taxon>
        <taxon>Magnaporthaceae</taxon>
        <taxon>Gaeumannomyces</taxon>
    </lineage>
</organism>
<reference evidence="2" key="3">
    <citation type="submission" date="2010-09" db="EMBL/GenBank/DDBJ databases">
        <title>Annotation of Gaeumannomyces graminis var. tritici R3-111a-1.</title>
        <authorList>
            <consortium name="The Broad Institute Genome Sequencing Platform"/>
            <person name="Ma L.-J."/>
            <person name="Dead R."/>
            <person name="Young S.K."/>
            <person name="Zeng Q."/>
            <person name="Gargeya S."/>
            <person name="Fitzgerald M."/>
            <person name="Haas B."/>
            <person name="Abouelleil A."/>
            <person name="Alvarado L."/>
            <person name="Arachchi H.M."/>
            <person name="Berlin A."/>
            <person name="Brown A."/>
            <person name="Chapman S.B."/>
            <person name="Chen Z."/>
            <person name="Dunbar C."/>
            <person name="Freedman E."/>
            <person name="Gearin G."/>
            <person name="Gellesch M."/>
            <person name="Goldberg J."/>
            <person name="Griggs A."/>
            <person name="Gujja S."/>
            <person name="Heiman D."/>
            <person name="Howarth C."/>
            <person name="Larson L."/>
            <person name="Lui A."/>
            <person name="MacDonald P.J.P."/>
            <person name="Mehta T."/>
            <person name="Montmayeur A."/>
            <person name="Murphy C."/>
            <person name="Neiman D."/>
            <person name="Pearson M."/>
            <person name="Priest M."/>
            <person name="Roberts A."/>
            <person name="Saif S."/>
            <person name="Shea T."/>
            <person name="Shenoy N."/>
            <person name="Sisk P."/>
            <person name="Stolte C."/>
            <person name="Sykes S."/>
            <person name="Yandava C."/>
            <person name="Wortman J."/>
            <person name="Nusbaum C."/>
            <person name="Birren B."/>
        </authorList>
    </citation>
    <scope>NUCLEOTIDE SEQUENCE</scope>
    <source>
        <strain evidence="2">R3-111a-1</strain>
    </source>
</reference>
<reference evidence="3" key="4">
    <citation type="journal article" date="2015" name="G3 (Bethesda)">
        <title>Genome sequences of three phytopathogenic species of the Magnaporthaceae family of fungi.</title>
        <authorList>
            <person name="Okagaki L.H."/>
            <person name="Nunes C.C."/>
            <person name="Sailsbery J."/>
            <person name="Clay B."/>
            <person name="Brown D."/>
            <person name="John T."/>
            <person name="Oh Y."/>
            <person name="Young N."/>
            <person name="Fitzgerald M."/>
            <person name="Haas B.J."/>
            <person name="Zeng Q."/>
            <person name="Young S."/>
            <person name="Adiconis X."/>
            <person name="Fan L."/>
            <person name="Levin J.Z."/>
            <person name="Mitchell T.K."/>
            <person name="Okubara P.A."/>
            <person name="Farman M.L."/>
            <person name="Kohn L.M."/>
            <person name="Birren B."/>
            <person name="Ma L.-J."/>
            <person name="Dean R.A."/>
        </authorList>
    </citation>
    <scope>NUCLEOTIDE SEQUENCE</scope>
    <source>
        <strain evidence="3">R3-111a-1</strain>
    </source>
</reference>
<dbReference type="Proteomes" id="UP000006039">
    <property type="component" value="Unassembled WGS sequence"/>
</dbReference>
<name>J3NTN2_GAET3</name>
<feature type="region of interest" description="Disordered" evidence="1">
    <location>
        <begin position="33"/>
        <end position="57"/>
    </location>
</feature>
<feature type="compositionally biased region" description="Polar residues" evidence="1">
    <location>
        <begin position="37"/>
        <end position="53"/>
    </location>
</feature>
<protein>
    <submittedName>
        <fullName evidence="2 3">Uncharacterized protein</fullName>
    </submittedName>
</protein>
<dbReference type="AlphaFoldDB" id="J3NTN2"/>
<gene>
    <name evidence="3" type="primary">20345090</name>
    <name evidence="2" type="ORF">GGTG_04632</name>
</gene>
<sequence>MWEGVSPNVSDRTLLTKDAVRRTVLREALPAVVPSGSLRSSPSRNPTRQQQHPSLGWARCPNVEEEMEICRPFREEAYRCEMALKTSQSQYGLSIFQRDNPKSPSGGI</sequence>
<dbReference type="EnsemblFungi" id="EJT79547">
    <property type="protein sequence ID" value="EJT79547"/>
    <property type="gene ID" value="GGTG_04632"/>
</dbReference>
<dbReference type="RefSeq" id="XP_009220692.1">
    <property type="nucleotide sequence ID" value="XM_009222428.1"/>
</dbReference>
<evidence type="ECO:0000313" key="4">
    <source>
        <dbReference type="Proteomes" id="UP000006039"/>
    </source>
</evidence>
<reference evidence="2" key="2">
    <citation type="submission" date="2010-07" db="EMBL/GenBank/DDBJ databases">
        <authorList>
            <consortium name="The Broad Institute Genome Sequencing Platform"/>
            <consortium name="Broad Institute Genome Sequencing Center for Infectious Disease"/>
            <person name="Ma L.-J."/>
            <person name="Dead R."/>
            <person name="Young S."/>
            <person name="Zeng Q."/>
            <person name="Koehrsen M."/>
            <person name="Alvarado L."/>
            <person name="Berlin A."/>
            <person name="Chapman S.B."/>
            <person name="Chen Z."/>
            <person name="Freedman E."/>
            <person name="Gellesch M."/>
            <person name="Goldberg J."/>
            <person name="Griggs A."/>
            <person name="Gujja S."/>
            <person name="Heilman E.R."/>
            <person name="Heiman D."/>
            <person name="Hepburn T."/>
            <person name="Howarth C."/>
            <person name="Jen D."/>
            <person name="Larson L."/>
            <person name="Mehta T."/>
            <person name="Neiman D."/>
            <person name="Pearson M."/>
            <person name="Roberts A."/>
            <person name="Saif S."/>
            <person name="Shea T."/>
            <person name="Shenoy N."/>
            <person name="Sisk P."/>
            <person name="Stolte C."/>
            <person name="Sykes S."/>
            <person name="Walk T."/>
            <person name="White J."/>
            <person name="Yandava C."/>
            <person name="Haas B."/>
            <person name="Nusbaum C."/>
            <person name="Birren B."/>
        </authorList>
    </citation>
    <scope>NUCLEOTIDE SEQUENCE</scope>
    <source>
        <strain evidence="2">R3-111a-1</strain>
    </source>
</reference>
<accession>J3NTN2</accession>
<dbReference type="HOGENOM" id="CLU_2197153_0_0_1"/>
<keyword evidence="4" id="KW-1185">Reference proteome</keyword>
<dbReference type="GeneID" id="20345090"/>
<evidence type="ECO:0000313" key="3">
    <source>
        <dbReference type="EnsemblFungi" id="EJT79547"/>
    </source>
</evidence>
<reference evidence="3" key="5">
    <citation type="submission" date="2018-04" db="UniProtKB">
        <authorList>
            <consortium name="EnsemblFungi"/>
        </authorList>
    </citation>
    <scope>IDENTIFICATION</scope>
    <source>
        <strain evidence="3">R3-111a-1</strain>
    </source>
</reference>
<dbReference type="EMBL" id="GL385396">
    <property type="protein sequence ID" value="EJT79547.1"/>
    <property type="molecule type" value="Genomic_DNA"/>
</dbReference>
<evidence type="ECO:0000256" key="1">
    <source>
        <dbReference type="SAM" id="MobiDB-lite"/>
    </source>
</evidence>
<dbReference type="VEuPathDB" id="FungiDB:GGTG_04632"/>
<reference evidence="4" key="1">
    <citation type="submission" date="2010-07" db="EMBL/GenBank/DDBJ databases">
        <title>The genome sequence of Gaeumannomyces graminis var. tritici strain R3-111a-1.</title>
        <authorList>
            <consortium name="The Broad Institute Genome Sequencing Platform"/>
            <person name="Ma L.-J."/>
            <person name="Dead R."/>
            <person name="Young S."/>
            <person name="Zeng Q."/>
            <person name="Koehrsen M."/>
            <person name="Alvarado L."/>
            <person name="Berlin A."/>
            <person name="Chapman S.B."/>
            <person name="Chen Z."/>
            <person name="Freedman E."/>
            <person name="Gellesch M."/>
            <person name="Goldberg J."/>
            <person name="Griggs A."/>
            <person name="Gujja S."/>
            <person name="Heilman E.R."/>
            <person name="Heiman D."/>
            <person name="Hepburn T."/>
            <person name="Howarth C."/>
            <person name="Jen D."/>
            <person name="Larson L."/>
            <person name="Mehta T."/>
            <person name="Neiman D."/>
            <person name="Pearson M."/>
            <person name="Roberts A."/>
            <person name="Saif S."/>
            <person name="Shea T."/>
            <person name="Shenoy N."/>
            <person name="Sisk P."/>
            <person name="Stolte C."/>
            <person name="Sykes S."/>
            <person name="Walk T."/>
            <person name="White J."/>
            <person name="Yandava C."/>
            <person name="Haas B."/>
            <person name="Nusbaum C."/>
            <person name="Birren B."/>
        </authorList>
    </citation>
    <scope>NUCLEOTIDE SEQUENCE [LARGE SCALE GENOMIC DNA]</scope>
    <source>
        <strain evidence="4">R3-111a-1</strain>
    </source>
</reference>
<evidence type="ECO:0000313" key="2">
    <source>
        <dbReference type="EMBL" id="EJT79547.1"/>
    </source>
</evidence>